<name>A0A0F8W5V1_9ZZZZ</name>
<dbReference type="AlphaFoldDB" id="A0A0F8W5V1"/>
<feature type="compositionally biased region" description="Polar residues" evidence="1">
    <location>
        <begin position="109"/>
        <end position="134"/>
    </location>
</feature>
<evidence type="ECO:0000313" key="2">
    <source>
        <dbReference type="EMBL" id="KKK43570.1"/>
    </source>
</evidence>
<dbReference type="EMBL" id="LAZR01070240">
    <property type="protein sequence ID" value="KKK43570.1"/>
    <property type="molecule type" value="Genomic_DNA"/>
</dbReference>
<reference evidence="2" key="1">
    <citation type="journal article" date="2015" name="Nature">
        <title>Complex archaea that bridge the gap between prokaryotes and eukaryotes.</title>
        <authorList>
            <person name="Spang A."/>
            <person name="Saw J.H."/>
            <person name="Jorgensen S.L."/>
            <person name="Zaremba-Niedzwiedzka K."/>
            <person name="Martijn J."/>
            <person name="Lind A.E."/>
            <person name="van Eijk R."/>
            <person name="Schleper C."/>
            <person name="Guy L."/>
            <person name="Ettema T.J."/>
        </authorList>
    </citation>
    <scope>NUCLEOTIDE SEQUENCE</scope>
</reference>
<feature type="region of interest" description="Disordered" evidence="1">
    <location>
        <begin position="92"/>
        <end position="134"/>
    </location>
</feature>
<organism evidence="2">
    <name type="scientific">marine sediment metagenome</name>
    <dbReference type="NCBI Taxonomy" id="412755"/>
    <lineage>
        <taxon>unclassified sequences</taxon>
        <taxon>metagenomes</taxon>
        <taxon>ecological metagenomes</taxon>
    </lineage>
</organism>
<evidence type="ECO:0000256" key="1">
    <source>
        <dbReference type="SAM" id="MobiDB-lite"/>
    </source>
</evidence>
<protein>
    <submittedName>
        <fullName evidence="2">Uncharacterized protein</fullName>
    </submittedName>
</protein>
<comment type="caution">
    <text evidence="2">The sequence shown here is derived from an EMBL/GenBank/DDBJ whole genome shotgun (WGS) entry which is preliminary data.</text>
</comment>
<sequence>MGSEVWVHLEITNFHFSIGGEHYYGKLVGDVGDEYTHVKLEHALTAKQAAYLNKKDGATCSFGRVRKGDKTALRRFLTQDWEDTKDVLLKEAAKWNPQTSKPAEAPKDAQTTEASQTSEAPKNNGNDNQKNIFT</sequence>
<accession>A0A0F8W5V1</accession>
<gene>
    <name evidence="2" type="ORF">LCGC14_3168200</name>
</gene>
<proteinExistence type="predicted"/>